<evidence type="ECO:0000256" key="1">
    <source>
        <dbReference type="SAM" id="MobiDB-lite"/>
    </source>
</evidence>
<organism evidence="2 3">
    <name type="scientific">Liparis tanakae</name>
    <name type="common">Tanaka's snailfish</name>
    <dbReference type="NCBI Taxonomy" id="230148"/>
    <lineage>
        <taxon>Eukaryota</taxon>
        <taxon>Metazoa</taxon>
        <taxon>Chordata</taxon>
        <taxon>Craniata</taxon>
        <taxon>Vertebrata</taxon>
        <taxon>Euteleostomi</taxon>
        <taxon>Actinopterygii</taxon>
        <taxon>Neopterygii</taxon>
        <taxon>Teleostei</taxon>
        <taxon>Neoteleostei</taxon>
        <taxon>Acanthomorphata</taxon>
        <taxon>Eupercaria</taxon>
        <taxon>Perciformes</taxon>
        <taxon>Cottioidei</taxon>
        <taxon>Cottales</taxon>
        <taxon>Liparidae</taxon>
        <taxon>Liparis</taxon>
    </lineage>
</organism>
<dbReference type="AlphaFoldDB" id="A0A4Z2GUH7"/>
<feature type="region of interest" description="Disordered" evidence="1">
    <location>
        <begin position="1"/>
        <end position="44"/>
    </location>
</feature>
<evidence type="ECO:0000313" key="3">
    <source>
        <dbReference type="Proteomes" id="UP000314294"/>
    </source>
</evidence>
<reference evidence="2 3" key="1">
    <citation type="submission" date="2019-03" db="EMBL/GenBank/DDBJ databases">
        <title>First draft genome of Liparis tanakae, snailfish: a comprehensive survey of snailfish specific genes.</title>
        <authorList>
            <person name="Kim W."/>
            <person name="Song I."/>
            <person name="Jeong J.-H."/>
            <person name="Kim D."/>
            <person name="Kim S."/>
            <person name="Ryu S."/>
            <person name="Song J.Y."/>
            <person name="Lee S.K."/>
        </authorList>
    </citation>
    <scope>NUCLEOTIDE SEQUENCE [LARGE SCALE GENOMIC DNA]</scope>
    <source>
        <tissue evidence="2">Muscle</tissue>
    </source>
</reference>
<sequence length="88" mass="9599">MQRKTDTRSRRLAERRAADGVSSRSLFSGTGRPEGSVPQDGEPLDLALGRAVKPLDTSAVKVDRVTTERAQILSGHSVGICPRRKKQE</sequence>
<protein>
    <submittedName>
        <fullName evidence="2">Uncharacterized protein</fullName>
    </submittedName>
</protein>
<evidence type="ECO:0000313" key="2">
    <source>
        <dbReference type="EMBL" id="TNN56880.1"/>
    </source>
</evidence>
<dbReference type="Proteomes" id="UP000314294">
    <property type="component" value="Unassembled WGS sequence"/>
</dbReference>
<name>A0A4Z2GUH7_9TELE</name>
<proteinExistence type="predicted"/>
<comment type="caution">
    <text evidence="2">The sequence shown here is derived from an EMBL/GenBank/DDBJ whole genome shotgun (WGS) entry which is preliminary data.</text>
</comment>
<accession>A0A4Z2GUH7</accession>
<keyword evidence="3" id="KW-1185">Reference proteome</keyword>
<feature type="compositionally biased region" description="Basic and acidic residues" evidence="1">
    <location>
        <begin position="1"/>
        <end position="18"/>
    </location>
</feature>
<gene>
    <name evidence="2" type="ORF">EYF80_032870</name>
</gene>
<dbReference type="EMBL" id="SRLO01000418">
    <property type="protein sequence ID" value="TNN56880.1"/>
    <property type="molecule type" value="Genomic_DNA"/>
</dbReference>